<dbReference type="Pfam" id="PF13614">
    <property type="entry name" value="AAA_31"/>
    <property type="match status" value="1"/>
</dbReference>
<dbReference type="Gene3D" id="3.40.50.300">
    <property type="entry name" value="P-loop containing nucleotide triphosphate hydrolases"/>
    <property type="match status" value="1"/>
</dbReference>
<dbReference type="EMBL" id="JACOFW010000045">
    <property type="protein sequence ID" value="MBC3809650.1"/>
    <property type="molecule type" value="Genomic_DNA"/>
</dbReference>
<sequence>MERKPFKVQAVANLLGTTVDSIRRDTDESGILIQRQTGDGPKTRLFSIENVFELAKFRAKKLGLTPKRKVIMTIYAPKGGVGKTTVASNLSTLFPLMGLKTLVIDLDFQANLSMSYGYDAELTHEQALEENIPVNKCIDFHFGHLMPQWQASSIPPLSEVIKKPYGEFGPHLIPSEVSLDRLEALFTLDTILGKNPETTIAKFLYEGMNGTNPDLDLSSYDIILFDAPPAKNQTTRGALLASDYVIAPVSMERYSTKSVSYLAKVLGEMESSLGKYPELLILGNFYDKTRLRVAAQVITLVNQYKDSWVDKSISSSEEFKKVLSSEDYELPLAVAKPSSNASVELRAVAQALAGRMGVL</sequence>
<accession>A0ABR6XAS7</accession>
<dbReference type="InterPro" id="IPR025669">
    <property type="entry name" value="AAA_dom"/>
</dbReference>
<gene>
    <name evidence="2" type="ORF">H8K52_20130</name>
</gene>
<dbReference type="InterPro" id="IPR050678">
    <property type="entry name" value="DNA_Partitioning_ATPase"/>
</dbReference>
<organism evidence="2 3">
    <name type="scientific">Undibacterium seohonense</name>
    <dbReference type="NCBI Taxonomy" id="1344950"/>
    <lineage>
        <taxon>Bacteria</taxon>
        <taxon>Pseudomonadati</taxon>
        <taxon>Pseudomonadota</taxon>
        <taxon>Betaproteobacteria</taxon>
        <taxon>Burkholderiales</taxon>
        <taxon>Oxalobacteraceae</taxon>
        <taxon>Undibacterium</taxon>
    </lineage>
</organism>
<reference evidence="2 3" key="1">
    <citation type="submission" date="2020-08" db="EMBL/GenBank/DDBJ databases">
        <title>Novel species isolated from subtropical streams in China.</title>
        <authorList>
            <person name="Lu H."/>
        </authorList>
    </citation>
    <scope>NUCLEOTIDE SEQUENCE [LARGE SCALE GENOMIC DNA]</scope>
    <source>
        <strain evidence="2 3">KACC 16656</strain>
    </source>
</reference>
<dbReference type="Proteomes" id="UP000648257">
    <property type="component" value="Unassembled WGS sequence"/>
</dbReference>
<dbReference type="SUPFAM" id="SSF52540">
    <property type="entry name" value="P-loop containing nucleoside triphosphate hydrolases"/>
    <property type="match status" value="1"/>
</dbReference>
<evidence type="ECO:0000313" key="3">
    <source>
        <dbReference type="Proteomes" id="UP000648257"/>
    </source>
</evidence>
<dbReference type="RefSeq" id="WP_186924707.1">
    <property type="nucleotide sequence ID" value="NZ_JACOFW010000045.1"/>
</dbReference>
<protein>
    <submittedName>
        <fullName evidence="2">ParA family protein</fullName>
    </submittedName>
</protein>
<dbReference type="PANTHER" id="PTHR13696:SF99">
    <property type="entry name" value="COBYRINIC ACID AC-DIAMIDE SYNTHASE"/>
    <property type="match status" value="1"/>
</dbReference>
<name>A0ABR6XAS7_9BURK</name>
<dbReference type="CDD" id="cd02042">
    <property type="entry name" value="ParAB_family"/>
    <property type="match status" value="1"/>
</dbReference>
<proteinExistence type="predicted"/>
<comment type="caution">
    <text evidence="2">The sequence shown here is derived from an EMBL/GenBank/DDBJ whole genome shotgun (WGS) entry which is preliminary data.</text>
</comment>
<keyword evidence="3" id="KW-1185">Reference proteome</keyword>
<feature type="domain" description="AAA" evidence="1">
    <location>
        <begin position="71"/>
        <end position="271"/>
    </location>
</feature>
<dbReference type="PANTHER" id="PTHR13696">
    <property type="entry name" value="P-LOOP CONTAINING NUCLEOSIDE TRIPHOSPHATE HYDROLASE"/>
    <property type="match status" value="1"/>
</dbReference>
<evidence type="ECO:0000313" key="2">
    <source>
        <dbReference type="EMBL" id="MBC3809650.1"/>
    </source>
</evidence>
<dbReference type="InterPro" id="IPR027417">
    <property type="entry name" value="P-loop_NTPase"/>
</dbReference>
<evidence type="ECO:0000259" key="1">
    <source>
        <dbReference type="Pfam" id="PF13614"/>
    </source>
</evidence>